<keyword evidence="1" id="KW-1133">Transmembrane helix</keyword>
<keyword evidence="3" id="KW-1185">Reference proteome</keyword>
<reference evidence="3" key="1">
    <citation type="journal article" date="2019" name="Int. J. Syst. Evol. Microbiol.">
        <title>The Global Catalogue of Microorganisms (GCM) 10K type strain sequencing project: providing services to taxonomists for standard genome sequencing and annotation.</title>
        <authorList>
            <consortium name="The Broad Institute Genomics Platform"/>
            <consortium name="The Broad Institute Genome Sequencing Center for Infectious Disease"/>
            <person name="Wu L."/>
            <person name="Ma J."/>
        </authorList>
    </citation>
    <scope>NUCLEOTIDE SEQUENCE [LARGE SCALE GENOMIC DNA]</scope>
    <source>
        <strain evidence="3">JCM 18956</strain>
    </source>
</reference>
<dbReference type="Proteomes" id="UP001501295">
    <property type="component" value="Unassembled WGS sequence"/>
</dbReference>
<comment type="caution">
    <text evidence="2">The sequence shown here is derived from an EMBL/GenBank/DDBJ whole genome shotgun (WGS) entry which is preliminary data.</text>
</comment>
<feature type="transmembrane region" description="Helical" evidence="1">
    <location>
        <begin position="61"/>
        <end position="82"/>
    </location>
</feature>
<protein>
    <submittedName>
        <fullName evidence="2">Uncharacterized protein</fullName>
    </submittedName>
</protein>
<dbReference type="EMBL" id="BAABLM010000001">
    <property type="protein sequence ID" value="GAA4667684.1"/>
    <property type="molecule type" value="Genomic_DNA"/>
</dbReference>
<evidence type="ECO:0000313" key="3">
    <source>
        <dbReference type="Proteomes" id="UP001501295"/>
    </source>
</evidence>
<feature type="transmembrane region" description="Helical" evidence="1">
    <location>
        <begin position="29"/>
        <end position="49"/>
    </location>
</feature>
<keyword evidence="1" id="KW-0472">Membrane</keyword>
<gene>
    <name evidence="2" type="ORF">GCM10025780_07480</name>
</gene>
<keyword evidence="1" id="KW-0812">Transmembrane</keyword>
<dbReference type="RefSeq" id="WP_345373346.1">
    <property type="nucleotide sequence ID" value="NZ_BAABLM010000001.1"/>
</dbReference>
<accession>A0ABP8VNX2</accession>
<sequence length="90" mass="9555">MSDKGVRSARTAQGQPVVKRPWWLVARSIPFAVVVAGVWTVLFVSRLVAYLTGSIAGGSGILLIVITGAFAAATIPSVVWLLRHRPGSSR</sequence>
<proteinExistence type="predicted"/>
<evidence type="ECO:0000313" key="2">
    <source>
        <dbReference type="EMBL" id="GAA4667684.1"/>
    </source>
</evidence>
<evidence type="ECO:0000256" key="1">
    <source>
        <dbReference type="SAM" id="Phobius"/>
    </source>
</evidence>
<organism evidence="2 3">
    <name type="scientific">Frondihabitans cladoniiphilus</name>
    <dbReference type="NCBI Taxonomy" id="715785"/>
    <lineage>
        <taxon>Bacteria</taxon>
        <taxon>Bacillati</taxon>
        <taxon>Actinomycetota</taxon>
        <taxon>Actinomycetes</taxon>
        <taxon>Micrococcales</taxon>
        <taxon>Microbacteriaceae</taxon>
        <taxon>Frondihabitans</taxon>
    </lineage>
</organism>
<name>A0ABP8VNX2_9MICO</name>